<gene>
    <name evidence="2 4" type="ORF">P152DRAFT_453772</name>
</gene>
<dbReference type="OrthoDB" id="6431331at2759"/>
<evidence type="ECO:0008006" key="5">
    <source>
        <dbReference type="Google" id="ProtNLM"/>
    </source>
</evidence>
<protein>
    <recommendedName>
        <fullName evidence="5">Alpha/beta-hydrolase</fullName>
    </recommendedName>
</protein>
<accession>A0A6G1GGN5</accession>
<dbReference type="AlphaFoldDB" id="A0A6G1GGN5"/>
<feature type="transmembrane region" description="Helical" evidence="1">
    <location>
        <begin position="52"/>
        <end position="73"/>
    </location>
</feature>
<name>A0A6G1GGN5_9PEZI</name>
<evidence type="ECO:0000313" key="3">
    <source>
        <dbReference type="Proteomes" id="UP000504638"/>
    </source>
</evidence>
<reference evidence="4" key="3">
    <citation type="submission" date="2025-04" db="UniProtKB">
        <authorList>
            <consortium name="RefSeq"/>
        </authorList>
    </citation>
    <scope>IDENTIFICATION</scope>
    <source>
        <strain evidence="4">CBS 781.70</strain>
    </source>
</reference>
<dbReference type="PANTHER" id="PTHR37471:SF1">
    <property type="entry name" value="AB HYDROLASE-1 DOMAIN-CONTAINING PROTEIN"/>
    <property type="match status" value="1"/>
</dbReference>
<dbReference type="RefSeq" id="XP_033538805.1">
    <property type="nucleotide sequence ID" value="XM_033678454.1"/>
</dbReference>
<reference evidence="4" key="2">
    <citation type="submission" date="2020-04" db="EMBL/GenBank/DDBJ databases">
        <authorList>
            <consortium name="NCBI Genome Project"/>
        </authorList>
    </citation>
    <scope>NUCLEOTIDE SEQUENCE</scope>
    <source>
        <strain evidence="4">CBS 781.70</strain>
    </source>
</reference>
<evidence type="ECO:0000313" key="2">
    <source>
        <dbReference type="EMBL" id="KAF1817174.1"/>
    </source>
</evidence>
<dbReference type="PANTHER" id="PTHR37471">
    <property type="entry name" value="UNNAMED PRODUCT"/>
    <property type="match status" value="1"/>
</dbReference>
<sequence length="500" mass="57286">MSFIWHKLPSSAQHVLVRTSILALRAITPLSILYCSYSFYHFPQGPALQSLASYAFLETAFYLFVYLPFSIYLQRAARHPEDMSTANREVLFNRCMDTIENPDQYLRKWFRNGDLDEIKRENVKEFLLWAFWNADKPDGVHEEELEKYCDGVEKKLGRKLAPGRGKAKSLRLTLDDVEMLNRPLFWYILIGFLDAIVGVRLLFSGFRFYRVPLRRLPLTFPFRVFSLFARRRSEAQSISYWYRPHTSKTRLPVVFIHGMGIGLYPYVDFLGGIARADYGVGVEGQVGIIALEIMPISARITTAKLSRDDLAKEVQAILDSHGWSKFVLVANSYGTVITSQLLKSPKMAARVGPMLLIDPVVFLLHLPDVAYNVVVRKPTLTNEYVLYYFAAKDMGVAHTLHRRFFWTENILWTEDVAGMDVTVSLAGEDIIVNAPAVGKYLARDKNTDWRNTYLTGSGLEVVWFDHFDHADVFVQKEALKKLVDVIVQYCQKGQPLIDVP</sequence>
<proteinExistence type="predicted"/>
<evidence type="ECO:0000313" key="4">
    <source>
        <dbReference type="RefSeq" id="XP_033538805.1"/>
    </source>
</evidence>
<dbReference type="Proteomes" id="UP000504638">
    <property type="component" value="Unplaced"/>
</dbReference>
<dbReference type="InterPro" id="IPR029058">
    <property type="entry name" value="AB_hydrolase_fold"/>
</dbReference>
<dbReference type="EMBL" id="ML975149">
    <property type="protein sequence ID" value="KAF1817174.1"/>
    <property type="molecule type" value="Genomic_DNA"/>
</dbReference>
<keyword evidence="1" id="KW-1133">Transmembrane helix</keyword>
<dbReference type="GeneID" id="54419024"/>
<keyword evidence="3" id="KW-1185">Reference proteome</keyword>
<keyword evidence="1" id="KW-0812">Transmembrane</keyword>
<reference evidence="2 4" key="1">
    <citation type="submission" date="2020-01" db="EMBL/GenBank/DDBJ databases">
        <authorList>
            <consortium name="DOE Joint Genome Institute"/>
            <person name="Haridas S."/>
            <person name="Albert R."/>
            <person name="Binder M."/>
            <person name="Bloem J."/>
            <person name="Labutti K."/>
            <person name="Salamov A."/>
            <person name="Andreopoulos B."/>
            <person name="Baker S.E."/>
            <person name="Barry K."/>
            <person name="Bills G."/>
            <person name="Bluhm B.H."/>
            <person name="Cannon C."/>
            <person name="Castanera R."/>
            <person name="Culley D.E."/>
            <person name="Daum C."/>
            <person name="Ezra D."/>
            <person name="Gonzalez J.B."/>
            <person name="Henrissat B."/>
            <person name="Kuo A."/>
            <person name="Liang C."/>
            <person name="Lipzen A."/>
            <person name="Lutzoni F."/>
            <person name="Magnuson J."/>
            <person name="Mondo S."/>
            <person name="Nolan M."/>
            <person name="Ohm R."/>
            <person name="Pangilinan J."/>
            <person name="Park H.-J."/>
            <person name="Ramirez L."/>
            <person name="Alfaro M."/>
            <person name="Sun H."/>
            <person name="Tritt A."/>
            <person name="Yoshinaga Y."/>
            <person name="Zwiers L.-H."/>
            <person name="Turgeon B.G."/>
            <person name="Goodwin S.B."/>
            <person name="Spatafora J.W."/>
            <person name="Crous P.W."/>
            <person name="Grigoriev I.V."/>
        </authorList>
    </citation>
    <scope>NUCLEOTIDE SEQUENCE</scope>
    <source>
        <strain evidence="2 4">CBS 781.70</strain>
    </source>
</reference>
<feature type="transmembrane region" description="Helical" evidence="1">
    <location>
        <begin position="184"/>
        <end position="203"/>
    </location>
</feature>
<keyword evidence="1" id="KW-0472">Membrane</keyword>
<evidence type="ECO:0000256" key="1">
    <source>
        <dbReference type="SAM" id="Phobius"/>
    </source>
</evidence>
<dbReference type="Gene3D" id="3.40.50.1820">
    <property type="entry name" value="alpha/beta hydrolase"/>
    <property type="match status" value="1"/>
</dbReference>
<organism evidence="2">
    <name type="scientific">Eremomyces bilateralis CBS 781.70</name>
    <dbReference type="NCBI Taxonomy" id="1392243"/>
    <lineage>
        <taxon>Eukaryota</taxon>
        <taxon>Fungi</taxon>
        <taxon>Dikarya</taxon>
        <taxon>Ascomycota</taxon>
        <taxon>Pezizomycotina</taxon>
        <taxon>Dothideomycetes</taxon>
        <taxon>Dothideomycetes incertae sedis</taxon>
        <taxon>Eremomycetales</taxon>
        <taxon>Eremomycetaceae</taxon>
        <taxon>Eremomyces</taxon>
    </lineage>
</organism>
<feature type="transmembrane region" description="Helical" evidence="1">
    <location>
        <begin position="21"/>
        <end position="40"/>
    </location>
</feature>
<dbReference type="SUPFAM" id="SSF53474">
    <property type="entry name" value="alpha/beta-Hydrolases"/>
    <property type="match status" value="1"/>
</dbReference>